<dbReference type="EC" id="3.5.2.6" evidence="2 5"/>
<feature type="signal peptide" evidence="6">
    <location>
        <begin position="1"/>
        <end position="23"/>
    </location>
</feature>
<comment type="similarity">
    <text evidence="1 5">Belongs to the class-A beta-lactamase family.</text>
</comment>
<reference evidence="8 9" key="1">
    <citation type="submission" date="2020-07" db="EMBL/GenBank/DDBJ databases">
        <title>Sequencing the genomes of 1000 actinobacteria strains.</title>
        <authorList>
            <person name="Klenk H.-P."/>
        </authorList>
    </citation>
    <scope>NUCLEOTIDE SEQUENCE [LARGE SCALE GENOMIC DNA]</scope>
    <source>
        <strain evidence="8 9">DSM 45975</strain>
    </source>
</reference>
<evidence type="ECO:0000256" key="5">
    <source>
        <dbReference type="RuleBase" id="RU361140"/>
    </source>
</evidence>
<protein>
    <recommendedName>
        <fullName evidence="2 5">Beta-lactamase</fullName>
        <ecNumber evidence="2 5">3.5.2.6</ecNumber>
    </recommendedName>
</protein>
<dbReference type="GO" id="GO:0030655">
    <property type="term" value="P:beta-lactam antibiotic catabolic process"/>
    <property type="evidence" value="ECO:0007669"/>
    <property type="project" value="InterPro"/>
</dbReference>
<evidence type="ECO:0000256" key="6">
    <source>
        <dbReference type="SAM" id="SignalP"/>
    </source>
</evidence>
<evidence type="ECO:0000256" key="2">
    <source>
        <dbReference type="ARBA" id="ARBA00012865"/>
    </source>
</evidence>
<dbReference type="GO" id="GO:0046677">
    <property type="term" value="P:response to antibiotic"/>
    <property type="evidence" value="ECO:0007669"/>
    <property type="project" value="UniProtKB-UniRule"/>
</dbReference>
<evidence type="ECO:0000313" key="8">
    <source>
        <dbReference type="EMBL" id="MBA8826244.1"/>
    </source>
</evidence>
<accession>A0A839DXM1</accession>
<keyword evidence="6" id="KW-0732">Signal</keyword>
<dbReference type="Proteomes" id="UP000569329">
    <property type="component" value="Unassembled WGS sequence"/>
</dbReference>
<dbReference type="AlphaFoldDB" id="A0A839DXM1"/>
<evidence type="ECO:0000256" key="1">
    <source>
        <dbReference type="ARBA" id="ARBA00009009"/>
    </source>
</evidence>
<dbReference type="Gene3D" id="3.40.710.10">
    <property type="entry name" value="DD-peptidase/beta-lactamase superfamily"/>
    <property type="match status" value="1"/>
</dbReference>
<comment type="catalytic activity">
    <reaction evidence="5">
        <text>a beta-lactam + H2O = a substituted beta-amino acid</text>
        <dbReference type="Rhea" id="RHEA:20401"/>
        <dbReference type="ChEBI" id="CHEBI:15377"/>
        <dbReference type="ChEBI" id="CHEBI:35627"/>
        <dbReference type="ChEBI" id="CHEBI:140347"/>
        <dbReference type="EC" id="3.5.2.6"/>
    </reaction>
</comment>
<evidence type="ECO:0000313" key="9">
    <source>
        <dbReference type="Proteomes" id="UP000569329"/>
    </source>
</evidence>
<dbReference type="PROSITE" id="PS00146">
    <property type="entry name" value="BETA_LACTAMASE_A"/>
    <property type="match status" value="1"/>
</dbReference>
<feature type="chain" id="PRO_5032666139" description="Beta-lactamase" evidence="6">
    <location>
        <begin position="24"/>
        <end position="303"/>
    </location>
</feature>
<dbReference type="InterPro" id="IPR000871">
    <property type="entry name" value="Beta-lactam_class-A"/>
</dbReference>
<evidence type="ECO:0000256" key="4">
    <source>
        <dbReference type="ARBA" id="ARBA00023251"/>
    </source>
</evidence>
<comment type="caution">
    <text evidence="8">The sequence shown here is derived from an EMBL/GenBank/DDBJ whole genome shotgun (WGS) entry which is preliminary data.</text>
</comment>
<organism evidence="8 9">
    <name type="scientific">Halosaccharopolyspora lacisalsi</name>
    <dbReference type="NCBI Taxonomy" id="1000566"/>
    <lineage>
        <taxon>Bacteria</taxon>
        <taxon>Bacillati</taxon>
        <taxon>Actinomycetota</taxon>
        <taxon>Actinomycetes</taxon>
        <taxon>Pseudonocardiales</taxon>
        <taxon>Pseudonocardiaceae</taxon>
        <taxon>Halosaccharopolyspora</taxon>
    </lineage>
</organism>
<dbReference type="PROSITE" id="PS51257">
    <property type="entry name" value="PROKAR_LIPOPROTEIN"/>
    <property type="match status" value="1"/>
</dbReference>
<dbReference type="Pfam" id="PF13354">
    <property type="entry name" value="Beta-lactamase2"/>
    <property type="match status" value="1"/>
</dbReference>
<dbReference type="SUPFAM" id="SSF56601">
    <property type="entry name" value="beta-lactamase/transpeptidase-like"/>
    <property type="match status" value="1"/>
</dbReference>
<dbReference type="InterPro" id="IPR045155">
    <property type="entry name" value="Beta-lactam_cat"/>
</dbReference>
<feature type="domain" description="Beta-lactamase class A catalytic" evidence="7">
    <location>
        <begin position="62"/>
        <end position="276"/>
    </location>
</feature>
<dbReference type="InterPro" id="IPR023650">
    <property type="entry name" value="Beta-lactam_class-A_AS"/>
</dbReference>
<dbReference type="PANTHER" id="PTHR35333">
    <property type="entry name" value="BETA-LACTAMASE"/>
    <property type="match status" value="1"/>
</dbReference>
<keyword evidence="9" id="KW-1185">Reference proteome</keyword>
<evidence type="ECO:0000256" key="3">
    <source>
        <dbReference type="ARBA" id="ARBA00022801"/>
    </source>
</evidence>
<name>A0A839DXM1_9PSEU</name>
<evidence type="ECO:0000259" key="7">
    <source>
        <dbReference type="Pfam" id="PF13354"/>
    </source>
</evidence>
<dbReference type="EMBL" id="JACGWZ010000005">
    <property type="protein sequence ID" value="MBA8826244.1"/>
    <property type="molecule type" value="Genomic_DNA"/>
</dbReference>
<sequence>MQHLHRAAVALLASFSLVGCASAETAPPPASPTPAAQAPAAQATAFHQELRKLEHRFDAHIGVYAVDTATGREITHHADERFAYASTHKALTAAAVLQQNTIDELNRRITYDRGDLLSYAPITKKHVDTGMTLRAVIDAAIRYSDNTAANLLFREIGGPGGLSAALRGIGDTTTHVDRIEPALNRTGPGDIRDTSTPRALAESLRKFTVGDVLTEEKRAFLNEMLRTNAVTDDLVRAGVPEGWQVGDKSGAADYGTRNDIAVIRPPHRAPIMLAVLSERQTKDADHDDALIAEATRVAIDALR</sequence>
<keyword evidence="4 5" id="KW-0046">Antibiotic resistance</keyword>
<keyword evidence="3 5" id="KW-0378">Hydrolase</keyword>
<dbReference type="GO" id="GO:0008800">
    <property type="term" value="F:beta-lactamase activity"/>
    <property type="evidence" value="ECO:0007669"/>
    <property type="project" value="UniProtKB-UniRule"/>
</dbReference>
<proteinExistence type="inferred from homology"/>
<dbReference type="PANTHER" id="PTHR35333:SF3">
    <property type="entry name" value="BETA-LACTAMASE-TYPE TRANSPEPTIDASE FOLD CONTAINING PROTEIN"/>
    <property type="match status" value="1"/>
</dbReference>
<dbReference type="PRINTS" id="PR00118">
    <property type="entry name" value="BLACTAMASEA"/>
</dbReference>
<gene>
    <name evidence="8" type="ORF">FHX42_003620</name>
</gene>
<dbReference type="InterPro" id="IPR012338">
    <property type="entry name" value="Beta-lactam/transpept-like"/>
</dbReference>
<dbReference type="NCBIfam" id="NF033103">
    <property type="entry name" value="bla_class_A"/>
    <property type="match status" value="1"/>
</dbReference>